<organism evidence="2 3">
    <name type="scientific">Isoptericola jiangsuensis</name>
    <dbReference type="NCBI Taxonomy" id="548579"/>
    <lineage>
        <taxon>Bacteria</taxon>
        <taxon>Bacillati</taxon>
        <taxon>Actinomycetota</taxon>
        <taxon>Actinomycetes</taxon>
        <taxon>Micrococcales</taxon>
        <taxon>Promicromonosporaceae</taxon>
        <taxon>Isoptericola</taxon>
    </lineage>
</organism>
<gene>
    <name evidence="2" type="ORF">ATJ88_0099</name>
</gene>
<dbReference type="InterPro" id="IPR018750">
    <property type="entry name" value="DUF2306_membrane"/>
</dbReference>
<keyword evidence="1" id="KW-0812">Transmembrane</keyword>
<evidence type="ECO:0000256" key="1">
    <source>
        <dbReference type="SAM" id="Phobius"/>
    </source>
</evidence>
<keyword evidence="1" id="KW-1133">Transmembrane helix</keyword>
<dbReference type="RefSeq" id="WP_098461940.1">
    <property type="nucleotide sequence ID" value="NZ_PDJJ01000001.1"/>
</dbReference>
<feature type="transmembrane region" description="Helical" evidence="1">
    <location>
        <begin position="123"/>
        <end position="140"/>
    </location>
</feature>
<proteinExistence type="predicted"/>
<reference evidence="2 3" key="1">
    <citation type="submission" date="2017-10" db="EMBL/GenBank/DDBJ databases">
        <title>Sequencing the genomes of 1000 actinobacteria strains.</title>
        <authorList>
            <person name="Klenk H.-P."/>
        </authorList>
    </citation>
    <scope>NUCLEOTIDE SEQUENCE [LARGE SCALE GENOMIC DNA]</scope>
    <source>
        <strain evidence="2 3">DSM 21863</strain>
    </source>
</reference>
<feature type="transmembrane region" description="Helical" evidence="1">
    <location>
        <begin position="12"/>
        <end position="34"/>
    </location>
</feature>
<dbReference type="OrthoDB" id="4698148at2"/>
<evidence type="ECO:0000313" key="3">
    <source>
        <dbReference type="Proteomes" id="UP000224130"/>
    </source>
</evidence>
<feature type="transmembrane region" description="Helical" evidence="1">
    <location>
        <begin position="197"/>
        <end position="217"/>
    </location>
</feature>
<keyword evidence="3" id="KW-1185">Reference proteome</keyword>
<name>A0A2A9ET62_9MICO</name>
<feature type="transmembrane region" description="Helical" evidence="1">
    <location>
        <begin position="63"/>
        <end position="83"/>
    </location>
</feature>
<accession>A0A2A9ET62</accession>
<dbReference type="Pfam" id="PF10067">
    <property type="entry name" value="DUF2306"/>
    <property type="match status" value="1"/>
</dbReference>
<evidence type="ECO:0000313" key="2">
    <source>
        <dbReference type="EMBL" id="PFG41460.1"/>
    </source>
</evidence>
<comment type="caution">
    <text evidence="2">The sequence shown here is derived from an EMBL/GenBank/DDBJ whole genome shotgun (WGS) entry which is preliminary data.</text>
</comment>
<sequence>MTAPTTTRSRHPWSLSVLTLLCVTVAAVAVTPYLTASLDTLAADDVGLAAGYAARPAVVRGVLLTHVVAGGVALLLSPVQLWPGLRRRVPAVHRWAGRVTVAAILVAGTAGIVLAPFNHAGPIGTAGFGLLGAAWVWTAWQGFRAIRAGDVAAHRRWMTRTFALTFAAVTLRLWTGLLVGGQVMLLDVDPAAAFDRAYALVPFGCWVPNLVVAELWLRRRGLSRAAAPRAA</sequence>
<feature type="transmembrane region" description="Helical" evidence="1">
    <location>
        <begin position="161"/>
        <end position="185"/>
    </location>
</feature>
<protein>
    <submittedName>
        <fullName evidence="2">Putative membrane protein</fullName>
    </submittedName>
</protein>
<dbReference type="AlphaFoldDB" id="A0A2A9ET62"/>
<feature type="transmembrane region" description="Helical" evidence="1">
    <location>
        <begin position="95"/>
        <end position="117"/>
    </location>
</feature>
<dbReference type="EMBL" id="PDJJ01000001">
    <property type="protein sequence ID" value="PFG41460.1"/>
    <property type="molecule type" value="Genomic_DNA"/>
</dbReference>
<dbReference type="Proteomes" id="UP000224130">
    <property type="component" value="Unassembled WGS sequence"/>
</dbReference>
<keyword evidence="1" id="KW-0472">Membrane</keyword>